<dbReference type="AlphaFoldDB" id="A0AAD3T9D3"/>
<sequence length="87" mass="9206">MATGHPQQSSVIGMPPPATVNYCCFTSVHRCSFHCPVPTYVSPVHFLSLLGSATQPPTNLQPLATTFSASFLPDVAAGNHCSPFFLA</sequence>
<dbReference type="EMBL" id="BSYO01000029">
    <property type="protein sequence ID" value="GMH25300.1"/>
    <property type="molecule type" value="Genomic_DNA"/>
</dbReference>
<organism evidence="1 2">
    <name type="scientific">Nepenthes gracilis</name>
    <name type="common">Slender pitcher plant</name>
    <dbReference type="NCBI Taxonomy" id="150966"/>
    <lineage>
        <taxon>Eukaryota</taxon>
        <taxon>Viridiplantae</taxon>
        <taxon>Streptophyta</taxon>
        <taxon>Embryophyta</taxon>
        <taxon>Tracheophyta</taxon>
        <taxon>Spermatophyta</taxon>
        <taxon>Magnoliopsida</taxon>
        <taxon>eudicotyledons</taxon>
        <taxon>Gunneridae</taxon>
        <taxon>Pentapetalae</taxon>
        <taxon>Caryophyllales</taxon>
        <taxon>Nepenthaceae</taxon>
        <taxon>Nepenthes</taxon>
    </lineage>
</organism>
<dbReference type="Proteomes" id="UP001279734">
    <property type="component" value="Unassembled WGS sequence"/>
</dbReference>
<protein>
    <submittedName>
        <fullName evidence="1">Uncharacterized protein</fullName>
    </submittedName>
</protein>
<comment type="caution">
    <text evidence="1">The sequence shown here is derived from an EMBL/GenBank/DDBJ whole genome shotgun (WGS) entry which is preliminary data.</text>
</comment>
<evidence type="ECO:0000313" key="2">
    <source>
        <dbReference type="Proteomes" id="UP001279734"/>
    </source>
</evidence>
<proteinExistence type="predicted"/>
<reference evidence="1" key="1">
    <citation type="submission" date="2023-05" db="EMBL/GenBank/DDBJ databases">
        <title>Nepenthes gracilis genome sequencing.</title>
        <authorList>
            <person name="Fukushima K."/>
        </authorList>
    </citation>
    <scope>NUCLEOTIDE SEQUENCE</scope>
    <source>
        <strain evidence="1">SING2019-196</strain>
    </source>
</reference>
<gene>
    <name evidence="1" type="ORF">Nepgr_027143</name>
</gene>
<keyword evidence="2" id="KW-1185">Reference proteome</keyword>
<accession>A0AAD3T9D3</accession>
<evidence type="ECO:0000313" key="1">
    <source>
        <dbReference type="EMBL" id="GMH25300.1"/>
    </source>
</evidence>
<name>A0AAD3T9D3_NEPGR</name>